<name>A0A1V5M8I5_UNCT6</name>
<comment type="caution">
    <text evidence="2">The sequence shown here is derived from an EMBL/GenBank/DDBJ whole genome shotgun (WGS) entry which is preliminary data.</text>
</comment>
<feature type="transmembrane region" description="Helical" evidence="1">
    <location>
        <begin position="205"/>
        <end position="224"/>
    </location>
</feature>
<reference evidence="2" key="1">
    <citation type="submission" date="2017-02" db="EMBL/GenBank/DDBJ databases">
        <title>Delving into the versatile metabolic prowess of the omnipresent phylum Bacteroidetes.</title>
        <authorList>
            <person name="Nobu M.K."/>
            <person name="Mei R."/>
            <person name="Narihiro T."/>
            <person name="Kuroda K."/>
            <person name="Liu W.-T."/>
        </authorList>
    </citation>
    <scope>NUCLEOTIDE SEQUENCE</scope>
    <source>
        <strain evidence="2">ADurb.Bin417</strain>
    </source>
</reference>
<evidence type="ECO:0000256" key="1">
    <source>
        <dbReference type="SAM" id="Phobius"/>
    </source>
</evidence>
<keyword evidence="1" id="KW-1133">Transmembrane helix</keyword>
<dbReference type="Gene3D" id="1.20.120.1220">
    <property type="match status" value="1"/>
</dbReference>
<gene>
    <name evidence="2" type="ORF">BWY73_01501</name>
</gene>
<feature type="transmembrane region" description="Helical" evidence="1">
    <location>
        <begin position="34"/>
        <end position="58"/>
    </location>
</feature>
<feature type="transmembrane region" description="Helical" evidence="1">
    <location>
        <begin position="70"/>
        <end position="90"/>
    </location>
</feature>
<accession>A0A1V5M8I5</accession>
<organism evidence="2">
    <name type="scientific">candidate division TA06 bacterium ADurb.Bin417</name>
    <dbReference type="NCBI Taxonomy" id="1852828"/>
    <lineage>
        <taxon>Bacteria</taxon>
        <taxon>Bacteria division TA06</taxon>
    </lineage>
</organism>
<dbReference type="Proteomes" id="UP000485484">
    <property type="component" value="Unassembled WGS sequence"/>
</dbReference>
<keyword evidence="1" id="KW-0812">Transmembrane</keyword>
<keyword evidence="1" id="KW-0472">Membrane</keyword>
<feature type="transmembrane region" description="Helical" evidence="1">
    <location>
        <begin position="236"/>
        <end position="257"/>
    </location>
</feature>
<protein>
    <submittedName>
        <fullName evidence="2">Uncharacterized protein</fullName>
    </submittedName>
</protein>
<feature type="transmembrane region" description="Helical" evidence="1">
    <location>
        <begin position="180"/>
        <end position="199"/>
    </location>
</feature>
<proteinExistence type="predicted"/>
<dbReference type="EMBL" id="MWAK01000364">
    <property type="protein sequence ID" value="OPZ89466.1"/>
    <property type="molecule type" value="Genomic_DNA"/>
</dbReference>
<dbReference type="AlphaFoldDB" id="A0A1V5M8I5"/>
<sequence>MFMKLYSAASLAVFAAWGMKVVNTDIALKKIPNALTVLGFKFLLLALGLMAANSLLGWTGEVTDFLNWNFYRLWAVHAGLSVLAGLILWYSEVWPAGDAKFFMILSAWLPLINPFIGNLPSYLFLVVLINIFVAAALYTVGKFLADGLHSASPSDYFGKVWSDVKERFSQLAEGGRRNRAAAALLLANMTMVFLLQQVLVMESRGLLSGLFARTELLYFFLFFLWEKVARLFKSRLWTWLIAAFYPLYLVLGYFFFFGHMVLMLKYALIHVFRFSLILVAGRAMMEFLMEKKDMIYLTAAELEPGVVLSSGSVRMLRSNPALCGDFDDCFKDGLDEEQVAALKDWLGRLPGEVPKVEAVRGRPFALWIFAGCCLTLLLDRNLAALLK</sequence>
<feature type="transmembrane region" description="Helical" evidence="1">
    <location>
        <begin position="119"/>
        <end position="140"/>
    </location>
</feature>
<evidence type="ECO:0000313" key="2">
    <source>
        <dbReference type="EMBL" id="OPZ89466.1"/>
    </source>
</evidence>